<feature type="transmembrane region" description="Helical" evidence="1">
    <location>
        <begin position="7"/>
        <end position="32"/>
    </location>
</feature>
<sequence length="207" mass="22849">MKVNQRVLIVAGIVLVLFLTIALSIRLTGYFLFDAQLSNEMAERVPGSYVSWFTQIGSGVGAVTITSILAIMSYLIWRDKVGCIWYFVTCLSVGVLNQVVKLIFVRDRPSLNDLVGGVGYSFPSGHSSMAFAVYGGFIVLAWRFLSRTGRIVVSTVCTLMVLAMGSSRIILNVHYFSDVLGGFLFAAFVLSLSYAFVAPRRKKEIYN</sequence>
<feature type="domain" description="Phosphatidic acid phosphatase type 2/haloperoxidase" evidence="2">
    <location>
        <begin position="80"/>
        <end position="194"/>
    </location>
</feature>
<evidence type="ECO:0000256" key="1">
    <source>
        <dbReference type="SAM" id="Phobius"/>
    </source>
</evidence>
<evidence type="ECO:0000259" key="2">
    <source>
        <dbReference type="SMART" id="SM00014"/>
    </source>
</evidence>
<feature type="transmembrane region" description="Helical" evidence="1">
    <location>
        <begin position="152"/>
        <end position="173"/>
    </location>
</feature>
<dbReference type="SUPFAM" id="SSF48317">
    <property type="entry name" value="Acid phosphatase/Vanadium-dependent haloperoxidase"/>
    <property type="match status" value="1"/>
</dbReference>
<keyword evidence="1" id="KW-0812">Transmembrane</keyword>
<dbReference type="InterPro" id="IPR036938">
    <property type="entry name" value="PAP2/HPO_sf"/>
</dbReference>
<keyword evidence="1" id="KW-0472">Membrane</keyword>
<dbReference type="EMBL" id="JASBQV010000006">
    <property type="protein sequence ID" value="MDI3234577.1"/>
    <property type="molecule type" value="Genomic_DNA"/>
</dbReference>
<protein>
    <submittedName>
        <fullName evidence="3">Phosphatase PAP2 family protein</fullName>
    </submittedName>
</protein>
<name>A0ABT6R0W1_9BACL</name>
<feature type="transmembrane region" description="Helical" evidence="1">
    <location>
        <begin position="52"/>
        <end position="77"/>
    </location>
</feature>
<dbReference type="PANTHER" id="PTHR14969">
    <property type="entry name" value="SPHINGOSINE-1-PHOSPHATE PHOSPHOHYDROLASE"/>
    <property type="match status" value="1"/>
</dbReference>
<proteinExistence type="predicted"/>
<dbReference type="Proteomes" id="UP001243286">
    <property type="component" value="Unassembled WGS sequence"/>
</dbReference>
<organism evidence="3 4">
    <name type="scientific">Exiguobacterium antarcticum</name>
    <dbReference type="NCBI Taxonomy" id="132920"/>
    <lineage>
        <taxon>Bacteria</taxon>
        <taxon>Bacillati</taxon>
        <taxon>Bacillota</taxon>
        <taxon>Bacilli</taxon>
        <taxon>Bacillales</taxon>
        <taxon>Bacillales Family XII. Incertae Sedis</taxon>
        <taxon>Exiguobacterium</taxon>
    </lineage>
</organism>
<feature type="transmembrane region" description="Helical" evidence="1">
    <location>
        <begin position="179"/>
        <end position="197"/>
    </location>
</feature>
<dbReference type="Gene3D" id="1.20.144.10">
    <property type="entry name" value="Phosphatidic acid phosphatase type 2/haloperoxidase"/>
    <property type="match status" value="2"/>
</dbReference>
<dbReference type="InterPro" id="IPR000326">
    <property type="entry name" value="PAP2/HPO"/>
</dbReference>
<feature type="transmembrane region" description="Helical" evidence="1">
    <location>
        <begin position="125"/>
        <end position="145"/>
    </location>
</feature>
<dbReference type="SMART" id="SM00014">
    <property type="entry name" value="acidPPc"/>
    <property type="match status" value="1"/>
</dbReference>
<dbReference type="CDD" id="cd03392">
    <property type="entry name" value="PAP2_like_2"/>
    <property type="match status" value="1"/>
</dbReference>
<dbReference type="PANTHER" id="PTHR14969:SF13">
    <property type="entry name" value="AT30094P"/>
    <property type="match status" value="1"/>
</dbReference>
<dbReference type="Pfam" id="PF01569">
    <property type="entry name" value="PAP2"/>
    <property type="match status" value="1"/>
</dbReference>
<feature type="transmembrane region" description="Helical" evidence="1">
    <location>
        <begin position="84"/>
        <end position="105"/>
    </location>
</feature>
<dbReference type="RefSeq" id="WP_282355442.1">
    <property type="nucleotide sequence ID" value="NZ_JASBQV010000006.1"/>
</dbReference>
<evidence type="ECO:0000313" key="3">
    <source>
        <dbReference type="EMBL" id="MDI3234577.1"/>
    </source>
</evidence>
<comment type="caution">
    <text evidence="3">The sequence shown here is derived from an EMBL/GenBank/DDBJ whole genome shotgun (WGS) entry which is preliminary data.</text>
</comment>
<evidence type="ECO:0000313" key="4">
    <source>
        <dbReference type="Proteomes" id="UP001243286"/>
    </source>
</evidence>
<keyword evidence="1" id="KW-1133">Transmembrane helix</keyword>
<reference evidence="3 4" key="1">
    <citation type="submission" date="2023-04" db="EMBL/GenBank/DDBJ databases">
        <title>Antarctic isolates genomes.</title>
        <authorList>
            <person name="Dimov S.G."/>
        </authorList>
    </citation>
    <scope>NUCLEOTIDE SEQUENCE [LARGE SCALE GENOMIC DNA]</scope>
    <source>
        <strain evidence="3 4">AL19</strain>
    </source>
</reference>
<keyword evidence="4" id="KW-1185">Reference proteome</keyword>
<gene>
    <name evidence="3" type="ORF">QK289_06125</name>
</gene>
<accession>A0ABT6R0W1</accession>